<dbReference type="Proteomes" id="UP000527355">
    <property type="component" value="Unassembled WGS sequence"/>
</dbReference>
<proteinExistence type="predicted"/>
<reference evidence="1 2" key="1">
    <citation type="journal article" date="2020" name="Nature">
        <title>Six reference-quality genomes reveal evolution of bat adaptations.</title>
        <authorList>
            <person name="Jebb D."/>
            <person name="Huang Z."/>
            <person name="Pippel M."/>
            <person name="Hughes G.M."/>
            <person name="Lavrichenko K."/>
            <person name="Devanna P."/>
            <person name="Winkler S."/>
            <person name="Jermiin L.S."/>
            <person name="Skirmuntt E.C."/>
            <person name="Katzourakis A."/>
            <person name="Burkitt-Gray L."/>
            <person name="Ray D.A."/>
            <person name="Sullivan K.A.M."/>
            <person name="Roscito J.G."/>
            <person name="Kirilenko B.M."/>
            <person name="Davalos L.M."/>
            <person name="Corthals A.P."/>
            <person name="Power M.L."/>
            <person name="Jones G."/>
            <person name="Ransome R.D."/>
            <person name="Dechmann D.K.N."/>
            <person name="Locatelli A.G."/>
            <person name="Puechmaille S.J."/>
            <person name="Fedrigo O."/>
            <person name="Jarvis E.D."/>
            <person name="Hiller M."/>
            <person name="Vernes S.C."/>
            <person name="Myers E.W."/>
            <person name="Teeling E.C."/>
        </authorList>
    </citation>
    <scope>NUCLEOTIDE SEQUENCE [LARGE SCALE GENOMIC DNA]</scope>
    <source>
        <strain evidence="1">MMyoMyo1</strain>
        <tissue evidence="1">Flight muscle</tissue>
    </source>
</reference>
<accession>A0A7J7RUQ2</accession>
<protein>
    <submittedName>
        <fullName evidence="1">Uncharacterized protein</fullName>
    </submittedName>
</protein>
<organism evidence="1 2">
    <name type="scientific">Myotis myotis</name>
    <name type="common">Greater mouse-eared bat</name>
    <name type="synonym">Vespertilio myotis</name>
    <dbReference type="NCBI Taxonomy" id="51298"/>
    <lineage>
        <taxon>Eukaryota</taxon>
        <taxon>Metazoa</taxon>
        <taxon>Chordata</taxon>
        <taxon>Craniata</taxon>
        <taxon>Vertebrata</taxon>
        <taxon>Euteleostomi</taxon>
        <taxon>Mammalia</taxon>
        <taxon>Eutheria</taxon>
        <taxon>Laurasiatheria</taxon>
        <taxon>Chiroptera</taxon>
        <taxon>Yangochiroptera</taxon>
        <taxon>Vespertilionidae</taxon>
        <taxon>Myotis</taxon>
    </lineage>
</organism>
<name>A0A7J7RUQ2_MYOMY</name>
<sequence length="123" mass="13147">MEALSLPITKSPPPCLAQSLPTSSHQTHHVVDKAHVCLACLTLPDPACSLSWGLGGGNGRSPGKNFADSHCSSSVSRVKDLLVVACLRVSSRNSVFIKCFQSYSCLWGANLLNALHGHVLYEF</sequence>
<keyword evidence="2" id="KW-1185">Reference proteome</keyword>
<evidence type="ECO:0000313" key="2">
    <source>
        <dbReference type="Proteomes" id="UP000527355"/>
    </source>
</evidence>
<gene>
    <name evidence="1" type="ORF">mMyoMyo1_010160</name>
</gene>
<dbReference type="EMBL" id="JABWUV010000021">
    <property type="protein sequence ID" value="KAF6279906.1"/>
    <property type="molecule type" value="Genomic_DNA"/>
</dbReference>
<dbReference type="AlphaFoldDB" id="A0A7J7RUQ2"/>
<comment type="caution">
    <text evidence="1">The sequence shown here is derived from an EMBL/GenBank/DDBJ whole genome shotgun (WGS) entry which is preliminary data.</text>
</comment>
<evidence type="ECO:0000313" key="1">
    <source>
        <dbReference type="EMBL" id="KAF6279906.1"/>
    </source>
</evidence>